<keyword evidence="1" id="KW-0472">Membrane</keyword>
<dbReference type="EMBL" id="CACSIO010000005">
    <property type="protein sequence ID" value="CAA0098781.1"/>
    <property type="molecule type" value="Genomic_DNA"/>
</dbReference>
<evidence type="ECO:0000256" key="1">
    <source>
        <dbReference type="SAM" id="Phobius"/>
    </source>
</evidence>
<evidence type="ECO:0000313" key="2">
    <source>
        <dbReference type="EMBL" id="CAA0098781.1"/>
    </source>
</evidence>
<proteinExistence type="predicted"/>
<dbReference type="AlphaFoldDB" id="A0A5S9P627"/>
<feature type="transmembrane region" description="Helical" evidence="1">
    <location>
        <begin position="7"/>
        <end position="24"/>
    </location>
</feature>
<organism evidence="2 3">
    <name type="scientific">BD1-7 clade bacterium</name>
    <dbReference type="NCBI Taxonomy" id="2029982"/>
    <lineage>
        <taxon>Bacteria</taxon>
        <taxon>Pseudomonadati</taxon>
        <taxon>Pseudomonadota</taxon>
        <taxon>Gammaproteobacteria</taxon>
        <taxon>Cellvibrionales</taxon>
        <taxon>Spongiibacteraceae</taxon>
        <taxon>BD1-7 clade</taxon>
    </lineage>
</organism>
<gene>
    <name evidence="2" type="ORF">OPDIPICF_04186</name>
</gene>
<protein>
    <submittedName>
        <fullName evidence="2">Uncharacterized protein</fullName>
    </submittedName>
</protein>
<keyword evidence="1" id="KW-0812">Transmembrane</keyword>
<evidence type="ECO:0000313" key="3">
    <source>
        <dbReference type="Proteomes" id="UP000441399"/>
    </source>
</evidence>
<keyword evidence="1" id="KW-1133">Transmembrane helix</keyword>
<keyword evidence="3" id="KW-1185">Reference proteome</keyword>
<dbReference type="Proteomes" id="UP000441399">
    <property type="component" value="Unassembled WGS sequence"/>
</dbReference>
<accession>A0A5S9P627</accession>
<feature type="transmembrane region" description="Helical" evidence="1">
    <location>
        <begin position="30"/>
        <end position="51"/>
    </location>
</feature>
<name>A0A5S9P627_9GAMM</name>
<sequence>MYKFVHRALTVMVAFSMFALNFLIAREFGMPMMVSFILGIPIIFIPVCLFLKVPFRCDQKNCNGSAELHINGEFAGKWYRHFLVSGHRCNTCNHFIKLPRRRSSTSYDFD</sequence>
<reference evidence="2 3" key="1">
    <citation type="submission" date="2019-11" db="EMBL/GenBank/DDBJ databases">
        <authorList>
            <person name="Holert J."/>
        </authorList>
    </citation>
    <scope>NUCLEOTIDE SEQUENCE [LARGE SCALE GENOMIC DNA]</scope>
    <source>
        <strain evidence="2">SB11_3</strain>
    </source>
</reference>